<keyword evidence="20" id="KW-1185">Reference proteome</keyword>
<evidence type="ECO:0000256" key="11">
    <source>
        <dbReference type="ARBA" id="ARBA00022989"/>
    </source>
</evidence>
<reference evidence="19" key="1">
    <citation type="journal article" date="2022" name="Arch. Microbiol.">
        <title>Thiomicrorhabdus immobilis sp. nov., a mesophilic sulfur-oxidizing bacterium isolated from sediment of a brackish lake in northern Japan.</title>
        <authorList>
            <person name="Kojima H."/>
            <person name="Mochizuki J."/>
            <person name="Kanda M."/>
            <person name="Watanabe T."/>
            <person name="Fukui M."/>
        </authorList>
    </citation>
    <scope>NUCLEOTIDE SEQUENCE</scope>
    <source>
        <strain evidence="19">Am19</strain>
    </source>
</reference>
<evidence type="ECO:0000313" key="19">
    <source>
        <dbReference type="EMBL" id="BCN93874.1"/>
    </source>
</evidence>
<dbReference type="Gene3D" id="3.40.710.10">
    <property type="entry name" value="DD-peptidase/beta-lactamase superfamily"/>
    <property type="match status" value="1"/>
</dbReference>
<evidence type="ECO:0000256" key="1">
    <source>
        <dbReference type="ARBA" id="ARBA00004370"/>
    </source>
</evidence>
<comment type="subcellular location">
    <subcellularLocation>
        <location evidence="1">Membrane</location>
    </subcellularLocation>
</comment>
<gene>
    <name evidence="16 19" type="primary">ftsI</name>
    <name evidence="19" type="ORF">THMIRHAM_16590</name>
</gene>
<dbReference type="InterPro" id="IPR050515">
    <property type="entry name" value="Beta-lactam/transpept"/>
</dbReference>
<keyword evidence="13 16" id="KW-0717">Septation</keyword>
<keyword evidence="5 16" id="KW-0121">Carboxypeptidase</keyword>
<dbReference type="InterPro" id="IPR001460">
    <property type="entry name" value="PCN-bd_Tpept"/>
</dbReference>
<dbReference type="SUPFAM" id="SSF56519">
    <property type="entry name" value="Penicillin binding protein dimerisation domain"/>
    <property type="match status" value="2"/>
</dbReference>
<evidence type="ECO:0000259" key="17">
    <source>
        <dbReference type="Pfam" id="PF00905"/>
    </source>
</evidence>
<name>A0ABN6D1M7_9GAMM</name>
<dbReference type="EC" id="3.4.16.4" evidence="16"/>
<evidence type="ECO:0000259" key="18">
    <source>
        <dbReference type="Pfam" id="PF03717"/>
    </source>
</evidence>
<dbReference type="HAMAP" id="MF_02080">
    <property type="entry name" value="FtsI_transpept"/>
    <property type="match status" value="1"/>
</dbReference>
<dbReference type="Gene3D" id="3.90.1310.10">
    <property type="entry name" value="Penicillin-binding protein 2a (Domain 2)"/>
    <property type="match status" value="2"/>
</dbReference>
<dbReference type="SUPFAM" id="SSF56601">
    <property type="entry name" value="beta-lactamase/transpeptidase-like"/>
    <property type="match status" value="1"/>
</dbReference>
<comment type="catalytic activity">
    <reaction evidence="16">
        <text>Preferential cleavage: (Ac)2-L-Lys-D-Ala-|-D-Ala. Also transpeptidation of peptidyl-alanyl moieties that are N-acyl substituents of D-alanine.</text>
        <dbReference type="EC" id="3.4.16.4"/>
    </reaction>
</comment>
<evidence type="ECO:0000256" key="2">
    <source>
        <dbReference type="ARBA" id="ARBA00022475"/>
    </source>
</evidence>
<evidence type="ECO:0000256" key="14">
    <source>
        <dbReference type="ARBA" id="ARBA00023306"/>
    </source>
</evidence>
<evidence type="ECO:0000256" key="16">
    <source>
        <dbReference type="HAMAP-Rule" id="MF_02080"/>
    </source>
</evidence>
<dbReference type="Proteomes" id="UP001054820">
    <property type="component" value="Chromosome"/>
</dbReference>
<keyword evidence="7 16" id="KW-0812">Transmembrane</keyword>
<keyword evidence="8 16" id="KW-0378">Hydrolase</keyword>
<evidence type="ECO:0000256" key="6">
    <source>
        <dbReference type="ARBA" id="ARBA00022670"/>
    </source>
</evidence>
<keyword evidence="6 16" id="KW-0645">Protease</keyword>
<keyword evidence="4 16" id="KW-0132">Cell division</keyword>
<comment type="similarity">
    <text evidence="16">Belongs to the transpeptidase family. FtsI subfamily.</text>
</comment>
<dbReference type="InterPro" id="IPR005311">
    <property type="entry name" value="PBP_dimer"/>
</dbReference>
<feature type="domain" description="Penicillin-binding protein transpeptidase" evidence="17">
    <location>
        <begin position="329"/>
        <end position="625"/>
    </location>
</feature>
<keyword evidence="14 16" id="KW-0131">Cell cycle</keyword>
<dbReference type="PANTHER" id="PTHR30627:SF1">
    <property type="entry name" value="PEPTIDOGLYCAN D,D-TRANSPEPTIDASE FTSI"/>
    <property type="match status" value="1"/>
</dbReference>
<keyword evidence="15 16" id="KW-0961">Cell wall biogenesis/degradation</keyword>
<evidence type="ECO:0000256" key="3">
    <source>
        <dbReference type="ARBA" id="ARBA00022519"/>
    </source>
</evidence>
<evidence type="ECO:0000256" key="15">
    <source>
        <dbReference type="ARBA" id="ARBA00023316"/>
    </source>
</evidence>
<evidence type="ECO:0000256" key="13">
    <source>
        <dbReference type="ARBA" id="ARBA00023210"/>
    </source>
</evidence>
<protein>
    <recommendedName>
        <fullName evidence="16">Peptidoglycan D,D-transpeptidase FtsI</fullName>
        <ecNumber evidence="16">3.4.16.4</ecNumber>
    </recommendedName>
    <alternativeName>
        <fullName evidence="16">Penicillin-binding protein 3</fullName>
        <shortName evidence="16">PBP-3</shortName>
    </alternativeName>
</protein>
<dbReference type="Gene3D" id="3.30.450.330">
    <property type="match status" value="1"/>
</dbReference>
<dbReference type="RefSeq" id="WP_237261331.1">
    <property type="nucleotide sequence ID" value="NZ_AP024202.1"/>
</dbReference>
<dbReference type="InterPro" id="IPR036138">
    <property type="entry name" value="PBP_dimer_sf"/>
</dbReference>
<organism evidence="19 20">
    <name type="scientific">Thiomicrorhabdus immobilis</name>
    <dbReference type="NCBI Taxonomy" id="2791037"/>
    <lineage>
        <taxon>Bacteria</taxon>
        <taxon>Pseudomonadati</taxon>
        <taxon>Pseudomonadota</taxon>
        <taxon>Gammaproteobacteria</taxon>
        <taxon>Thiotrichales</taxon>
        <taxon>Piscirickettsiaceae</taxon>
        <taxon>Thiomicrorhabdus</taxon>
    </lineage>
</organism>
<sequence length="646" mass="72027">MFKIKRDSVVFALIFLGFVAIGVRAFYVQVVKTDFLQSEGDKRQIRTIEIPAPRGEIYDRNGDLLALSTPMVAVWVDPKTIITHETNYHKFLQILGLTDSQLNELAKQNRYKKLSFIRQLNDKKTVEKIAELELPGTYSKYVELSYDNGNHHIEVNKLLPSIWVDIAVINRYRYTPSRLATALGMERKALVNKIYKYPKRHFLYLKRGLVPDIGTKIDAMRLTGVYTQDEYRRYFPSGESSANLIGFTNIDDQGQEGIELAYDEWLKGVPGKKQVVKDRAGHVVDFVKDIKAAKPGKSMTLSIDQNIQYFTYRALKKVMIEHQARGASSVVLDAKTGEILAMVSLPGFNPNDPAQRRGKGIKNRVVTDLIEPGSTMKPFIIAKALDDGLIDEDTIIDTSPGWIRIQGNRLTDTHNHGKITPLQVIQKSSNVGASKIALKMKADVQREFWAEIGVGQESGLFLPGEAMGYLKPAHDWEDIDQASASFGYGFSTNLLTLAHGYLLFANQGKILPLSLIKLNEVPEGKQLIKPETADKVLKMMETVVAKGGTAPKAQIPGYRVAGKTGTVHKTNSRGGYEENTYYSLFAGVVPVSNPNMVMIVVVDEPSRGVYYGGSVGAPAFKEVMQEALRLRNVAPDQLETEKQGNR</sequence>
<evidence type="ECO:0000256" key="10">
    <source>
        <dbReference type="ARBA" id="ARBA00022984"/>
    </source>
</evidence>
<evidence type="ECO:0000256" key="5">
    <source>
        <dbReference type="ARBA" id="ARBA00022645"/>
    </source>
</evidence>
<proteinExistence type="inferred from homology"/>
<keyword evidence="10 16" id="KW-0573">Peptidoglycan synthesis</keyword>
<dbReference type="InterPro" id="IPR037532">
    <property type="entry name" value="FtsI_transpept"/>
</dbReference>
<dbReference type="PANTHER" id="PTHR30627">
    <property type="entry name" value="PEPTIDOGLYCAN D,D-TRANSPEPTIDASE"/>
    <property type="match status" value="1"/>
</dbReference>
<keyword evidence="11 16" id="KW-1133">Transmembrane helix</keyword>
<evidence type="ECO:0000256" key="8">
    <source>
        <dbReference type="ARBA" id="ARBA00022801"/>
    </source>
</evidence>
<dbReference type="InterPro" id="IPR012338">
    <property type="entry name" value="Beta-lactam/transpept-like"/>
</dbReference>
<accession>A0ABN6D1M7</accession>
<keyword evidence="2 16" id="KW-1003">Cell membrane</keyword>
<evidence type="ECO:0000256" key="9">
    <source>
        <dbReference type="ARBA" id="ARBA00022960"/>
    </source>
</evidence>
<evidence type="ECO:0000256" key="7">
    <source>
        <dbReference type="ARBA" id="ARBA00022692"/>
    </source>
</evidence>
<comment type="pathway">
    <text evidence="16">Cell wall biogenesis; peptidoglycan biosynthesis.</text>
</comment>
<comment type="function">
    <text evidence="16">Catalyzes cross-linking of the peptidoglycan cell wall at the division septum.</text>
</comment>
<keyword evidence="9 16" id="KW-0133">Cell shape</keyword>
<evidence type="ECO:0000256" key="4">
    <source>
        <dbReference type="ARBA" id="ARBA00022618"/>
    </source>
</evidence>
<dbReference type="Pfam" id="PF03717">
    <property type="entry name" value="PBP_dimer"/>
    <property type="match status" value="1"/>
</dbReference>
<dbReference type="EMBL" id="AP024202">
    <property type="protein sequence ID" value="BCN93874.1"/>
    <property type="molecule type" value="Genomic_DNA"/>
</dbReference>
<keyword evidence="12 16" id="KW-0472">Membrane</keyword>
<feature type="domain" description="Penicillin-binding protein dimerisation" evidence="18">
    <location>
        <begin position="50"/>
        <end position="284"/>
    </location>
</feature>
<keyword evidence="3 16" id="KW-0997">Cell inner membrane</keyword>
<evidence type="ECO:0000256" key="12">
    <source>
        <dbReference type="ARBA" id="ARBA00023136"/>
    </source>
</evidence>
<dbReference type="Pfam" id="PF00905">
    <property type="entry name" value="Transpeptidase"/>
    <property type="match status" value="1"/>
</dbReference>
<feature type="active site" description="Acyl-ester intermediate" evidence="16">
    <location>
        <position position="374"/>
    </location>
</feature>
<evidence type="ECO:0000313" key="20">
    <source>
        <dbReference type="Proteomes" id="UP001054820"/>
    </source>
</evidence>